<dbReference type="AlphaFoldDB" id="A0A1H8FCS5"/>
<evidence type="ECO:0000313" key="1">
    <source>
        <dbReference type="EMBL" id="SEN29509.1"/>
    </source>
</evidence>
<organism evidence="1 2">
    <name type="scientific">Vreelandella aquamarina</name>
    <dbReference type="NCBI Taxonomy" id="77097"/>
    <lineage>
        <taxon>Bacteria</taxon>
        <taxon>Pseudomonadati</taxon>
        <taxon>Pseudomonadota</taxon>
        <taxon>Gammaproteobacteria</taxon>
        <taxon>Oceanospirillales</taxon>
        <taxon>Halomonadaceae</taxon>
        <taxon>Vreelandella</taxon>
    </lineage>
</organism>
<dbReference type="EMBL" id="FODB01000007">
    <property type="protein sequence ID" value="SEN29509.1"/>
    <property type="molecule type" value="Genomic_DNA"/>
</dbReference>
<reference evidence="1 2" key="1">
    <citation type="submission" date="2016-10" db="EMBL/GenBank/DDBJ databases">
        <authorList>
            <person name="de Groot N.N."/>
        </authorList>
    </citation>
    <scope>NUCLEOTIDE SEQUENCE [LARGE SCALE GENOMIC DNA]</scope>
    <source>
        <strain evidence="1 2">558</strain>
    </source>
</reference>
<name>A0A1H8FCS5_9GAMM</name>
<gene>
    <name evidence="1" type="ORF">SAMN04490369_10077</name>
</gene>
<sequence>MQAGIVEHHNGEDVWILLDHKLVKRFYDRFRGHCLGCRVRDQFSGSAYKNPNTFSLRLRE</sequence>
<protein>
    <submittedName>
        <fullName evidence="1">Uncharacterized protein</fullName>
    </submittedName>
</protein>
<evidence type="ECO:0000313" key="2">
    <source>
        <dbReference type="Proteomes" id="UP000199493"/>
    </source>
</evidence>
<proteinExistence type="predicted"/>
<dbReference type="Proteomes" id="UP000199493">
    <property type="component" value="Unassembled WGS sequence"/>
</dbReference>
<accession>A0A1H8FCS5</accession>